<evidence type="ECO:0000313" key="2">
    <source>
        <dbReference type="EMBL" id="RIB35614.1"/>
    </source>
</evidence>
<dbReference type="InterPro" id="IPR036754">
    <property type="entry name" value="YbaK/aa-tRNA-synt-asso_dom_sf"/>
</dbReference>
<dbReference type="PANTHER" id="PTHR30411:SF1">
    <property type="entry name" value="CYTOPLASMIC PROTEIN"/>
    <property type="match status" value="1"/>
</dbReference>
<evidence type="ECO:0000259" key="1">
    <source>
        <dbReference type="Pfam" id="PF04073"/>
    </source>
</evidence>
<dbReference type="Pfam" id="PF04073">
    <property type="entry name" value="tRNA_edit"/>
    <property type="match status" value="1"/>
</dbReference>
<dbReference type="Gene3D" id="3.90.960.10">
    <property type="entry name" value="YbaK/aminoacyl-tRNA synthetase-associated domain"/>
    <property type="match status" value="1"/>
</dbReference>
<reference evidence="2 3" key="1">
    <citation type="journal article" date="2018" name="Syst. Appl. Microbiol.">
        <title>A new symbiotic nanoarchaeote (Candidatus Nanoclepta minutus) and its host (Zestosphaera tikiterensis gen. nov., sp. nov.) from a New Zealand hot spring.</title>
        <authorList>
            <person name="St John E."/>
            <person name="Liu Y."/>
            <person name="Podar M."/>
            <person name="Stott M.B."/>
            <person name="Meneghin J."/>
            <person name="Chen Z."/>
            <person name="Lagutin K."/>
            <person name="Mitchell K."/>
            <person name="Reysenbach A.L."/>
        </authorList>
    </citation>
    <scope>NUCLEOTIDE SEQUENCE [LARGE SCALE GENOMIC DNA]</scope>
    <source>
        <strain evidence="2">NZ3</strain>
    </source>
</reference>
<dbReference type="SUPFAM" id="SSF55826">
    <property type="entry name" value="YbaK/ProRS associated domain"/>
    <property type="match status" value="1"/>
</dbReference>
<dbReference type="PANTHER" id="PTHR30411">
    <property type="entry name" value="CYTOPLASMIC PROTEIN"/>
    <property type="match status" value="1"/>
</dbReference>
<dbReference type="Proteomes" id="UP000266622">
    <property type="component" value="Unassembled WGS sequence"/>
</dbReference>
<feature type="domain" description="YbaK/aminoacyl-tRNA synthetase-associated" evidence="1">
    <location>
        <begin position="29"/>
        <end position="142"/>
    </location>
</feature>
<name>A0A397WNF8_9ARCH</name>
<protein>
    <recommendedName>
        <fullName evidence="1">YbaK/aminoacyl-tRNA synthetase-associated domain-containing protein</fullName>
    </recommendedName>
</protein>
<dbReference type="CDD" id="cd04332">
    <property type="entry name" value="YbaK_like"/>
    <property type="match status" value="1"/>
</dbReference>
<proteinExistence type="predicted"/>
<evidence type="ECO:0000313" key="3">
    <source>
        <dbReference type="Proteomes" id="UP000266622"/>
    </source>
</evidence>
<organism evidence="2 3">
    <name type="scientific">Candidatus Nanoclepta minutus</name>
    <dbReference type="NCBI Taxonomy" id="1940235"/>
    <lineage>
        <taxon>Archaea</taxon>
        <taxon>Nanobdellota</taxon>
        <taxon>Candidatus Nanoclepta</taxon>
    </lineage>
</organism>
<dbReference type="InterPro" id="IPR007214">
    <property type="entry name" value="YbaK/aa-tRNA-synth-assoc-dom"/>
</dbReference>
<dbReference type="GO" id="GO:0002161">
    <property type="term" value="F:aminoacyl-tRNA deacylase activity"/>
    <property type="evidence" value="ECO:0007669"/>
    <property type="project" value="InterPro"/>
</dbReference>
<accession>A0A397WNF8</accession>
<gene>
    <name evidence="2" type="ORF">BXU00_00735</name>
</gene>
<dbReference type="AlphaFoldDB" id="A0A397WNF8"/>
<comment type="caution">
    <text evidence="2">The sequence shown here is derived from an EMBL/GenBank/DDBJ whole genome shotgun (WGS) entry which is preliminary data.</text>
</comment>
<sequence length="158" mass="18097">MFLSKNKDTLEDYLKRNNIPHEFILYDDVSTSEKASEIAPKEKIGKTIVFLNEKGEPIIILLRAIYRVNQKKLAKLLGFRDLRLAQPEEVKKFTGYEVGGVSPFDINHIIYIDKDLINEDDVYVGGGDKNHLLKVKMEDIVKNNKIIVIDVPKKSEVP</sequence>
<dbReference type="EMBL" id="MWMI01000001">
    <property type="protein sequence ID" value="RIB35614.1"/>
    <property type="molecule type" value="Genomic_DNA"/>
</dbReference>